<dbReference type="Gene3D" id="3.40.50.300">
    <property type="entry name" value="P-loop containing nucleotide triphosphate hydrolases"/>
    <property type="match status" value="1"/>
</dbReference>
<gene>
    <name evidence="3" type="ORF">A33Q_3471</name>
</gene>
<evidence type="ECO:0000259" key="1">
    <source>
        <dbReference type="Pfam" id="PF13173"/>
    </source>
</evidence>
<dbReference type="AlphaFoldDB" id="S2DPG4"/>
<dbReference type="EMBL" id="ALWO02000044">
    <property type="protein sequence ID" value="EOZ93866.1"/>
    <property type="molecule type" value="Genomic_DNA"/>
</dbReference>
<comment type="caution">
    <text evidence="3">The sequence shown here is derived from an EMBL/GenBank/DDBJ whole genome shotgun (WGS) entry which is preliminary data.</text>
</comment>
<proteinExistence type="predicted"/>
<dbReference type="PANTHER" id="PTHR33295">
    <property type="entry name" value="ATPASE"/>
    <property type="match status" value="1"/>
</dbReference>
<feature type="domain" description="AAA" evidence="1">
    <location>
        <begin position="40"/>
        <end position="159"/>
    </location>
</feature>
<evidence type="ECO:0000259" key="2">
    <source>
        <dbReference type="Pfam" id="PF13635"/>
    </source>
</evidence>
<evidence type="ECO:0000313" key="4">
    <source>
        <dbReference type="Proteomes" id="UP000006073"/>
    </source>
</evidence>
<organism evidence="3 4">
    <name type="scientific">Indibacter alkaliphilus (strain CCUG 57479 / KCTC 22604 / LW1)</name>
    <dbReference type="NCBI Taxonomy" id="1189612"/>
    <lineage>
        <taxon>Bacteria</taxon>
        <taxon>Pseudomonadati</taxon>
        <taxon>Bacteroidota</taxon>
        <taxon>Cytophagia</taxon>
        <taxon>Cytophagales</taxon>
        <taxon>Cyclobacteriaceae</taxon>
    </lineage>
</organism>
<dbReference type="SUPFAM" id="SSF52540">
    <property type="entry name" value="P-loop containing nucleoside triphosphate hydrolases"/>
    <property type="match status" value="1"/>
</dbReference>
<name>S2DPG4_INDAL</name>
<dbReference type="Pfam" id="PF13173">
    <property type="entry name" value="AAA_14"/>
    <property type="match status" value="1"/>
</dbReference>
<reference evidence="3 4" key="1">
    <citation type="journal article" date="2013" name="Genome Announc.">
        <title>Draft Genome Sequence of Indibacter alkaliphilus Strain LW1T, Isolated from Lonar Lake, a Haloalkaline Lake in the Buldana District of Maharashtra, India.</title>
        <authorList>
            <person name="Singh A."/>
            <person name="Kumar Jangir P."/>
            <person name="Sharma R."/>
            <person name="Singh A."/>
            <person name="Kumar Pinnaka A."/>
            <person name="Shivaji S."/>
        </authorList>
    </citation>
    <scope>NUCLEOTIDE SEQUENCE [LARGE SCALE GENOMIC DNA]</scope>
    <source>
        <strain evidence="4">CCUG 57479 / KCTC 22604 / LW1</strain>
    </source>
</reference>
<dbReference type="STRING" id="1189612.A33Q_3471"/>
<protein>
    <recommendedName>
        <fullName evidence="5">ATP-binding protein</fullName>
    </recommendedName>
</protein>
<evidence type="ECO:0000313" key="3">
    <source>
        <dbReference type="EMBL" id="EOZ93866.1"/>
    </source>
</evidence>
<sequence length="404" mass="46584">MIRQEEIALVINSQKEVFLKQESGFKRDALDHIPIADSFATIITGIRRCGKSTLLLQLLRKDYQDALYLNFDDIRFSAFETGDFVRVHREIEKRGIQVLFFDEIQVINNWETFVNQLLREGYKVFVTGSNAAMLSVELGTHLTGRHLSMELFPFSYSEYINYKSIKSSETAVESYLKTGGIPEFIKTSFSEVIYTLVDDILVRDIALRHSVRDINSLRQLAAYLISNIGNLVSANKLVGMFEIKSATTFLEYFSFLKDAYLLDFVPLFDHSLKVQARNPKKVYVMDLGIYSEVSVSTSDNMGRRLENLVFLDLRRRYKQLFYYKNKGECDFVTMERGQLKEAIQVCLNVSEENFNRELFGVMEAMQDLKISLGYIVTMNQSDILEKDGLTVIMMPVHEFLAQSE</sequence>
<dbReference type="OrthoDB" id="9801840at2"/>
<dbReference type="Pfam" id="PF13635">
    <property type="entry name" value="DUF4143"/>
    <property type="match status" value="1"/>
</dbReference>
<dbReference type="Proteomes" id="UP000006073">
    <property type="component" value="Unassembled WGS sequence"/>
</dbReference>
<keyword evidence="4" id="KW-1185">Reference proteome</keyword>
<dbReference type="eggNOG" id="COG1373">
    <property type="taxonomic scope" value="Bacteria"/>
</dbReference>
<evidence type="ECO:0008006" key="5">
    <source>
        <dbReference type="Google" id="ProtNLM"/>
    </source>
</evidence>
<accession>S2DPG4</accession>
<dbReference type="InterPro" id="IPR025420">
    <property type="entry name" value="DUF4143"/>
</dbReference>
<dbReference type="RefSeq" id="WP_009035882.1">
    <property type="nucleotide sequence ID" value="NZ_ALWO02000044.1"/>
</dbReference>
<dbReference type="InterPro" id="IPR027417">
    <property type="entry name" value="P-loop_NTPase"/>
</dbReference>
<feature type="domain" description="DUF4143" evidence="2">
    <location>
        <begin position="203"/>
        <end position="346"/>
    </location>
</feature>
<dbReference type="PANTHER" id="PTHR33295:SF8">
    <property type="entry name" value="AAA+ ATPASE DOMAIN-CONTAINING PROTEIN"/>
    <property type="match status" value="1"/>
</dbReference>
<dbReference type="InterPro" id="IPR041682">
    <property type="entry name" value="AAA_14"/>
</dbReference>